<dbReference type="Pfam" id="PF07093">
    <property type="entry name" value="SGT1"/>
    <property type="match status" value="1"/>
</dbReference>
<protein>
    <submittedName>
        <fullName evidence="2">Uncharacterized protein</fullName>
    </submittedName>
</protein>
<dbReference type="EMBL" id="LSYV01000041">
    <property type="protein sequence ID" value="KXZ46865.1"/>
    <property type="molecule type" value="Genomic_DNA"/>
</dbReference>
<dbReference type="PANTHER" id="PTHR13060:SF0">
    <property type="entry name" value="PROTEIN ECDYSONELESS HOMOLOG"/>
    <property type="match status" value="1"/>
</dbReference>
<dbReference type="AlphaFoldDB" id="A0A150GBC1"/>
<keyword evidence="3" id="KW-1185">Reference proteome</keyword>
<sequence>MDLFETLGLGPRQPEENELYIAIYADPNPDPDSDPGAGSAPCSDAAAAADGAAGGGSGVGTRQTEVAAGSWQVWDNDGQFLLIEAAYALPRWLKPDVATNRVWLRCGRLHIVPLPSAAAPDLPPSPSAAQALAVMREGRYSTASPRVQRPIDERLEGYPGRARREQQHVARCLLPGPLAAALRAEPQLVAELVEAFYNRDAEDMRAASRMRLLPPSLERSPVLVRMTRCHYAQLAQQRFAAPRGLPVPPPDSPLAKAADLGLKLTVAAEALCARYPDAGAAAAPEGGPDVPPAAAAPTAASLAADPAWRRFLGSLESNGYFQGNIPGSRRYKELLAAAVEAFTAGRSTGADGGAGAAGAAPERQDPRRRLAALVRQTAAAGAGPEDGSGSWIH</sequence>
<proteinExistence type="predicted"/>
<accession>A0A150GBC1</accession>
<name>A0A150GBC1_GONPE</name>
<dbReference type="InterPro" id="IPR010770">
    <property type="entry name" value="Ecd"/>
</dbReference>
<evidence type="ECO:0000256" key="1">
    <source>
        <dbReference type="SAM" id="MobiDB-lite"/>
    </source>
</evidence>
<feature type="region of interest" description="Disordered" evidence="1">
    <location>
        <begin position="25"/>
        <end position="60"/>
    </location>
</feature>
<gene>
    <name evidence="2" type="ORF">GPECTOR_40g599</name>
</gene>
<dbReference type="STRING" id="33097.A0A150GBC1"/>
<feature type="compositionally biased region" description="Low complexity" evidence="1">
    <location>
        <begin position="35"/>
        <end position="51"/>
    </location>
</feature>
<organism evidence="2 3">
    <name type="scientific">Gonium pectorale</name>
    <name type="common">Green alga</name>
    <dbReference type="NCBI Taxonomy" id="33097"/>
    <lineage>
        <taxon>Eukaryota</taxon>
        <taxon>Viridiplantae</taxon>
        <taxon>Chlorophyta</taxon>
        <taxon>core chlorophytes</taxon>
        <taxon>Chlorophyceae</taxon>
        <taxon>CS clade</taxon>
        <taxon>Chlamydomonadales</taxon>
        <taxon>Volvocaceae</taxon>
        <taxon>Gonium</taxon>
    </lineage>
</organism>
<dbReference type="OrthoDB" id="27237at2759"/>
<evidence type="ECO:0000313" key="3">
    <source>
        <dbReference type="Proteomes" id="UP000075714"/>
    </source>
</evidence>
<dbReference type="PANTHER" id="PTHR13060">
    <property type="entry name" value="SGT1 PROTEIN HSGT1 SUPPRESSOR OF GCR2"/>
    <property type="match status" value="1"/>
</dbReference>
<evidence type="ECO:0000313" key="2">
    <source>
        <dbReference type="EMBL" id="KXZ46865.1"/>
    </source>
</evidence>
<reference evidence="3" key="1">
    <citation type="journal article" date="2016" name="Nat. Commun.">
        <title>The Gonium pectorale genome demonstrates co-option of cell cycle regulation during the evolution of multicellularity.</title>
        <authorList>
            <person name="Hanschen E.R."/>
            <person name="Marriage T.N."/>
            <person name="Ferris P.J."/>
            <person name="Hamaji T."/>
            <person name="Toyoda A."/>
            <person name="Fujiyama A."/>
            <person name="Neme R."/>
            <person name="Noguchi H."/>
            <person name="Minakuchi Y."/>
            <person name="Suzuki M."/>
            <person name="Kawai-Toyooka H."/>
            <person name="Smith D.R."/>
            <person name="Sparks H."/>
            <person name="Anderson J."/>
            <person name="Bakaric R."/>
            <person name="Luria V."/>
            <person name="Karger A."/>
            <person name="Kirschner M.W."/>
            <person name="Durand P.M."/>
            <person name="Michod R.E."/>
            <person name="Nozaki H."/>
            <person name="Olson B.J."/>
        </authorList>
    </citation>
    <scope>NUCLEOTIDE SEQUENCE [LARGE SCALE GENOMIC DNA]</scope>
    <source>
        <strain evidence="3">NIES-2863</strain>
    </source>
</reference>
<comment type="caution">
    <text evidence="2">The sequence shown here is derived from an EMBL/GenBank/DDBJ whole genome shotgun (WGS) entry which is preliminary data.</text>
</comment>
<dbReference type="GO" id="GO:0005634">
    <property type="term" value="C:nucleus"/>
    <property type="evidence" value="ECO:0007669"/>
    <property type="project" value="TreeGrafter"/>
</dbReference>
<feature type="region of interest" description="Disordered" evidence="1">
    <location>
        <begin position="347"/>
        <end position="366"/>
    </location>
</feature>
<dbReference type="Proteomes" id="UP000075714">
    <property type="component" value="Unassembled WGS sequence"/>
</dbReference>